<accession>E4ZX00</accession>
<evidence type="ECO:0000259" key="5">
    <source>
        <dbReference type="PROSITE" id="PS50011"/>
    </source>
</evidence>
<dbReference type="InterPro" id="IPR051681">
    <property type="entry name" value="Ser/Thr_Kinases-Pseudokinases"/>
</dbReference>
<dbReference type="GO" id="GO:0005524">
    <property type="term" value="F:ATP binding"/>
    <property type="evidence" value="ECO:0007669"/>
    <property type="project" value="UniProtKB-KW"/>
</dbReference>
<dbReference type="OMA" id="HPRIICY"/>
<dbReference type="AlphaFoldDB" id="E4ZX00"/>
<keyword evidence="7" id="KW-1185">Reference proteome</keyword>
<dbReference type="RefSeq" id="XP_003838689.1">
    <property type="nucleotide sequence ID" value="XM_003838641.1"/>
</dbReference>
<dbReference type="Proteomes" id="UP000002668">
    <property type="component" value="Genome"/>
</dbReference>
<dbReference type="InParanoid" id="E4ZX00"/>
<dbReference type="SUPFAM" id="SSF56112">
    <property type="entry name" value="Protein kinase-like (PK-like)"/>
    <property type="match status" value="1"/>
</dbReference>
<dbReference type="VEuPathDB" id="FungiDB:LEMA_P023620.1"/>
<feature type="domain" description="Protein kinase" evidence="5">
    <location>
        <begin position="43"/>
        <end position="279"/>
    </location>
</feature>
<sequence>MSVAKTPFAFFSDGTPVPLDGEFHVDPLDPSKLLRCHESWTPPGVSKIISGGNTAYLGLLPDKSVLKFPVDRNDSFSKKALDIEHRILSDIGAHDRITRYLGKQEYGLRFERAAKGDVRSYMSTVQLDSIPVHLRMKWSTQAAEAISFIHSRRVIHCDVHPNNFLVDDALDLRLCDFSGSVYGNLDGGGMESVRFFLPRDAMAAPTIKSDLFALGSVIYYIMSGREPYDVLPDEEVTARYSRGDFPGVDSMPYGQIILSCWRGDFDDAEEVFLALLKGA</sequence>
<proteinExistence type="predicted"/>
<evidence type="ECO:0000313" key="7">
    <source>
        <dbReference type="Proteomes" id="UP000002668"/>
    </source>
</evidence>
<dbReference type="Gene3D" id="1.10.510.10">
    <property type="entry name" value="Transferase(Phosphotransferase) domain 1"/>
    <property type="match status" value="1"/>
</dbReference>
<evidence type="ECO:0000313" key="6">
    <source>
        <dbReference type="EMBL" id="CBX95210.1"/>
    </source>
</evidence>
<keyword evidence="1" id="KW-0808">Transferase</keyword>
<dbReference type="InterPro" id="IPR000719">
    <property type="entry name" value="Prot_kinase_dom"/>
</dbReference>
<dbReference type="PANTHER" id="PTHR44329:SF288">
    <property type="entry name" value="MITOGEN-ACTIVATED PROTEIN KINASE KINASE KINASE 20"/>
    <property type="match status" value="1"/>
</dbReference>
<reference evidence="7" key="1">
    <citation type="journal article" date="2011" name="Nat. Commun.">
        <title>Effector diversification within compartments of the Leptosphaeria maculans genome affected by Repeat-Induced Point mutations.</title>
        <authorList>
            <person name="Rouxel T."/>
            <person name="Grandaubert J."/>
            <person name="Hane J.K."/>
            <person name="Hoede C."/>
            <person name="van de Wouw A.P."/>
            <person name="Couloux A."/>
            <person name="Dominguez V."/>
            <person name="Anthouard V."/>
            <person name="Bally P."/>
            <person name="Bourras S."/>
            <person name="Cozijnsen A.J."/>
            <person name="Ciuffetti L.M."/>
            <person name="Degrave A."/>
            <person name="Dilmaghani A."/>
            <person name="Duret L."/>
            <person name="Fudal I."/>
            <person name="Goodwin S.B."/>
            <person name="Gout L."/>
            <person name="Glaser N."/>
            <person name="Linglin J."/>
            <person name="Kema G.H.J."/>
            <person name="Lapalu N."/>
            <person name="Lawrence C.B."/>
            <person name="May K."/>
            <person name="Meyer M."/>
            <person name="Ollivier B."/>
            <person name="Poulain J."/>
            <person name="Schoch C.L."/>
            <person name="Simon A."/>
            <person name="Spatafora J.W."/>
            <person name="Stachowiak A."/>
            <person name="Turgeon B.G."/>
            <person name="Tyler B.M."/>
            <person name="Vincent D."/>
            <person name="Weissenbach J."/>
            <person name="Amselem J."/>
            <person name="Quesneville H."/>
            <person name="Oliver R.P."/>
            <person name="Wincker P."/>
            <person name="Balesdent M.-H."/>
            <person name="Howlett B.J."/>
        </authorList>
    </citation>
    <scope>NUCLEOTIDE SEQUENCE [LARGE SCALE GENOMIC DNA]</scope>
    <source>
        <strain evidence="7">JN3 / isolate v23.1.3 / race Av1-4-5-6-7-8</strain>
    </source>
</reference>
<dbReference type="InterPro" id="IPR011009">
    <property type="entry name" value="Kinase-like_dom_sf"/>
</dbReference>
<evidence type="ECO:0000256" key="3">
    <source>
        <dbReference type="ARBA" id="ARBA00022777"/>
    </source>
</evidence>
<dbReference type="OrthoDB" id="1668230at2759"/>
<evidence type="ECO:0000256" key="2">
    <source>
        <dbReference type="ARBA" id="ARBA00022741"/>
    </source>
</evidence>
<dbReference type="EMBL" id="FP929127">
    <property type="protein sequence ID" value="CBX95210.1"/>
    <property type="molecule type" value="Genomic_DNA"/>
</dbReference>
<evidence type="ECO:0000256" key="1">
    <source>
        <dbReference type="ARBA" id="ARBA00022679"/>
    </source>
</evidence>
<dbReference type="HOGENOM" id="CLU_000288_31_3_1"/>
<dbReference type="PROSITE" id="PS50011">
    <property type="entry name" value="PROTEIN_KINASE_DOM"/>
    <property type="match status" value="1"/>
</dbReference>
<keyword evidence="2" id="KW-0547">Nucleotide-binding</keyword>
<dbReference type="STRING" id="985895.E4ZX00"/>
<dbReference type="Pfam" id="PF00069">
    <property type="entry name" value="Pkinase"/>
    <property type="match status" value="1"/>
</dbReference>
<dbReference type="PANTHER" id="PTHR44329">
    <property type="entry name" value="SERINE/THREONINE-PROTEIN KINASE TNNI3K-RELATED"/>
    <property type="match status" value="1"/>
</dbReference>
<evidence type="ECO:0000256" key="4">
    <source>
        <dbReference type="ARBA" id="ARBA00022840"/>
    </source>
</evidence>
<gene>
    <name evidence="6" type="ORF">LEMA_P023620.1</name>
</gene>
<keyword evidence="3" id="KW-0418">Kinase</keyword>
<protein>
    <recommendedName>
        <fullName evidence="5">Protein kinase domain-containing protein</fullName>
    </recommendedName>
</protein>
<keyword evidence="4" id="KW-0067">ATP-binding</keyword>
<dbReference type="GO" id="GO:0004674">
    <property type="term" value="F:protein serine/threonine kinase activity"/>
    <property type="evidence" value="ECO:0007669"/>
    <property type="project" value="TreeGrafter"/>
</dbReference>
<dbReference type="eggNOG" id="KOG0192">
    <property type="taxonomic scope" value="Eukaryota"/>
</dbReference>
<dbReference type="GeneID" id="13281431"/>
<name>E4ZX00_LEPMJ</name>
<organism evidence="7">
    <name type="scientific">Leptosphaeria maculans (strain JN3 / isolate v23.1.3 / race Av1-4-5-6-7-8)</name>
    <name type="common">Blackleg fungus</name>
    <name type="synonym">Phoma lingam</name>
    <dbReference type="NCBI Taxonomy" id="985895"/>
    <lineage>
        <taxon>Eukaryota</taxon>
        <taxon>Fungi</taxon>
        <taxon>Dikarya</taxon>
        <taxon>Ascomycota</taxon>
        <taxon>Pezizomycotina</taxon>
        <taxon>Dothideomycetes</taxon>
        <taxon>Pleosporomycetidae</taxon>
        <taxon>Pleosporales</taxon>
        <taxon>Pleosporineae</taxon>
        <taxon>Leptosphaeriaceae</taxon>
        <taxon>Plenodomus</taxon>
        <taxon>Plenodomus lingam/Leptosphaeria maculans species complex</taxon>
    </lineage>
</organism>